<evidence type="ECO:0000313" key="9">
    <source>
        <dbReference type="Proteomes" id="UP000288805"/>
    </source>
</evidence>
<dbReference type="InterPro" id="IPR012337">
    <property type="entry name" value="RNaseH-like_sf"/>
</dbReference>
<keyword evidence="1" id="KW-0808">Transferase</keyword>
<evidence type="ECO:0000256" key="5">
    <source>
        <dbReference type="ARBA" id="ARBA00022801"/>
    </source>
</evidence>
<evidence type="ECO:0000256" key="6">
    <source>
        <dbReference type="ARBA" id="ARBA00022918"/>
    </source>
</evidence>
<comment type="caution">
    <text evidence="8">The sequence shown here is derived from an EMBL/GenBank/DDBJ whole genome shotgun (WGS) entry which is preliminary data.</text>
</comment>
<accession>A0A438GZU0</accession>
<dbReference type="PANTHER" id="PTHR48475">
    <property type="entry name" value="RIBONUCLEASE H"/>
    <property type="match status" value="1"/>
</dbReference>
<dbReference type="InterPro" id="IPR041373">
    <property type="entry name" value="RT_RNaseH"/>
</dbReference>
<organism evidence="8 9">
    <name type="scientific">Vitis vinifera</name>
    <name type="common">Grape</name>
    <dbReference type="NCBI Taxonomy" id="29760"/>
    <lineage>
        <taxon>Eukaryota</taxon>
        <taxon>Viridiplantae</taxon>
        <taxon>Streptophyta</taxon>
        <taxon>Embryophyta</taxon>
        <taxon>Tracheophyta</taxon>
        <taxon>Spermatophyta</taxon>
        <taxon>Magnoliopsida</taxon>
        <taxon>eudicotyledons</taxon>
        <taxon>Gunneridae</taxon>
        <taxon>Pentapetalae</taxon>
        <taxon>rosids</taxon>
        <taxon>Vitales</taxon>
        <taxon>Vitaceae</taxon>
        <taxon>Viteae</taxon>
        <taxon>Vitis</taxon>
    </lineage>
</organism>
<dbReference type="SUPFAM" id="SSF53098">
    <property type="entry name" value="Ribonuclease H-like"/>
    <property type="match status" value="1"/>
</dbReference>
<dbReference type="InterPro" id="IPR043128">
    <property type="entry name" value="Rev_trsase/Diguanyl_cyclase"/>
</dbReference>
<dbReference type="GO" id="GO:0003964">
    <property type="term" value="F:RNA-directed DNA polymerase activity"/>
    <property type="evidence" value="ECO:0007669"/>
    <property type="project" value="UniProtKB-KW"/>
</dbReference>
<keyword evidence="6" id="KW-0695">RNA-directed DNA polymerase</keyword>
<dbReference type="GO" id="GO:0004519">
    <property type="term" value="F:endonuclease activity"/>
    <property type="evidence" value="ECO:0007669"/>
    <property type="project" value="UniProtKB-KW"/>
</dbReference>
<dbReference type="InterPro" id="IPR043502">
    <property type="entry name" value="DNA/RNA_pol_sf"/>
</dbReference>
<keyword evidence="5" id="KW-0378">Hydrolase</keyword>
<dbReference type="Pfam" id="PF17917">
    <property type="entry name" value="RT_RNaseH"/>
    <property type="match status" value="1"/>
</dbReference>
<dbReference type="Gene3D" id="3.30.420.10">
    <property type="entry name" value="Ribonuclease H-like superfamily/Ribonuclease H"/>
    <property type="match status" value="1"/>
</dbReference>
<gene>
    <name evidence="8" type="primary">pol_1819</name>
    <name evidence="8" type="ORF">CK203_050310</name>
</gene>
<dbReference type="EMBL" id="QGNW01000308">
    <property type="protein sequence ID" value="RVW77765.1"/>
    <property type="molecule type" value="Genomic_DNA"/>
</dbReference>
<dbReference type="PANTHER" id="PTHR48475:SF1">
    <property type="entry name" value="RNASE H TYPE-1 DOMAIN-CONTAINING PROTEIN"/>
    <property type="match status" value="1"/>
</dbReference>
<dbReference type="GO" id="GO:0016787">
    <property type="term" value="F:hydrolase activity"/>
    <property type="evidence" value="ECO:0007669"/>
    <property type="project" value="UniProtKB-KW"/>
</dbReference>
<dbReference type="InterPro" id="IPR036397">
    <property type="entry name" value="RNaseH_sf"/>
</dbReference>
<keyword evidence="3" id="KW-0540">Nuclease</keyword>
<evidence type="ECO:0000259" key="7">
    <source>
        <dbReference type="Pfam" id="PF17917"/>
    </source>
</evidence>
<dbReference type="GO" id="GO:0003676">
    <property type="term" value="F:nucleic acid binding"/>
    <property type="evidence" value="ECO:0007669"/>
    <property type="project" value="InterPro"/>
</dbReference>
<feature type="domain" description="Reverse transcriptase RNase H-like" evidence="7">
    <location>
        <begin position="341"/>
        <end position="421"/>
    </location>
</feature>
<name>A0A438GZU0_VITVI</name>
<evidence type="ECO:0000256" key="3">
    <source>
        <dbReference type="ARBA" id="ARBA00022722"/>
    </source>
</evidence>
<protein>
    <submittedName>
        <fullName evidence="8">Retrovirus-related Pol polyprotein from transposon 297</fullName>
    </submittedName>
</protein>
<keyword evidence="2" id="KW-0548">Nucleotidyltransferase</keyword>
<dbReference type="Gene3D" id="3.10.10.10">
    <property type="entry name" value="HIV Type 1 Reverse Transcriptase, subunit A, domain 1"/>
    <property type="match status" value="1"/>
</dbReference>
<keyword evidence="4" id="KW-0255">Endonuclease</keyword>
<dbReference type="SUPFAM" id="SSF56672">
    <property type="entry name" value="DNA/RNA polymerases"/>
    <property type="match status" value="1"/>
</dbReference>
<dbReference type="FunFam" id="3.30.70.270:FF:000020">
    <property type="entry name" value="Transposon Tf2-6 polyprotein-like Protein"/>
    <property type="match status" value="1"/>
</dbReference>
<proteinExistence type="predicted"/>
<dbReference type="Proteomes" id="UP000288805">
    <property type="component" value="Unassembled WGS sequence"/>
</dbReference>
<sequence>MPGKIKNELNSRLDLMEMGISPVVLESEHVDLPLSFDVLSGFVSHSDDDIFDIDDEIVHYNLDEDSSSTSDSSPSDQRVSPTIGDAEIVDFGTADQPRELRIGLDLSTDERDDLIQLLISYLDVFAWSYEDMSGLDPSIVKEEFQKQLSMGLLLVVEYPEWLVNVVPVPKNDGKVRVCVDFRDLNKILMAPEDMEKTSFITEWGTYCYRVMPFGLKNARVTYQRAATTIFHDIMHQDVKKCTFRVTYRKLLGYMVSERGIEIDPNKIRAIFDMPAPRTESEIRGFLGRLQYISRFIPRLTNIYEPIFRLLRKSQPTVWDDQCQRTFEKIREYLFSPPVLLDDLGKERVIYYLSKRMLDYETRYVMIERFCLPLVWATQRLRHYMTKYSMHLISRLDPLRYLFDRPALIDRLMRWLVLLTKFDIHYATQKSIKWRIVANHLALLLVSDGRAIDDDFLDEDIVVVTSLSDWRMYFDGAANHSRYRIGVLLISPHSDHIPRSVRLAFSDRHPAMNNIVEYEACILGLKITLELEIRQMENQFADALATLPSMIDISANTIVRPLLIESRLVPTYCCLIDEAELDDGLPWYHDIYKFFRLGIYPEVAIAKDKRALRQLATRFMIYGETLYKRSANGMLLLCLHRASADREMREVHAGVCGPHMR</sequence>
<dbReference type="AlphaFoldDB" id="A0A438GZU0"/>
<reference evidence="8 9" key="1">
    <citation type="journal article" date="2018" name="PLoS Genet.">
        <title>Population sequencing reveals clonal diversity and ancestral inbreeding in the grapevine cultivar Chardonnay.</title>
        <authorList>
            <person name="Roach M.J."/>
            <person name="Johnson D.L."/>
            <person name="Bohlmann J."/>
            <person name="van Vuuren H.J."/>
            <person name="Jones S.J."/>
            <person name="Pretorius I.S."/>
            <person name="Schmidt S.A."/>
            <person name="Borneman A.R."/>
        </authorList>
    </citation>
    <scope>NUCLEOTIDE SEQUENCE [LARGE SCALE GENOMIC DNA]</scope>
    <source>
        <strain evidence="9">cv. Chardonnay</strain>
        <tissue evidence="8">Leaf</tissue>
    </source>
</reference>
<evidence type="ECO:0000256" key="2">
    <source>
        <dbReference type="ARBA" id="ARBA00022695"/>
    </source>
</evidence>
<evidence type="ECO:0000313" key="8">
    <source>
        <dbReference type="EMBL" id="RVW77765.1"/>
    </source>
</evidence>
<evidence type="ECO:0000256" key="1">
    <source>
        <dbReference type="ARBA" id="ARBA00022679"/>
    </source>
</evidence>
<evidence type="ECO:0000256" key="4">
    <source>
        <dbReference type="ARBA" id="ARBA00022759"/>
    </source>
</evidence>
<dbReference type="Gene3D" id="3.30.70.270">
    <property type="match status" value="1"/>
</dbReference>